<gene>
    <name evidence="2" type="ORF">HD592_001796</name>
</gene>
<dbReference type="Gene3D" id="3.40.960.10">
    <property type="entry name" value="VSR Endonuclease"/>
    <property type="match status" value="1"/>
</dbReference>
<feature type="region of interest" description="Disordered" evidence="1">
    <location>
        <begin position="1"/>
        <end position="21"/>
    </location>
</feature>
<dbReference type="Proteomes" id="UP000617426">
    <property type="component" value="Unassembled WGS sequence"/>
</dbReference>
<reference evidence="2" key="1">
    <citation type="submission" date="2020-08" db="EMBL/GenBank/DDBJ databases">
        <title>Sequencing the genomes of 1000 actinobacteria strains.</title>
        <authorList>
            <person name="Klenk H.-P."/>
        </authorList>
    </citation>
    <scope>NUCLEOTIDE SEQUENCE</scope>
    <source>
        <strain evidence="2">DSM 10695</strain>
    </source>
</reference>
<organism evidence="2 3">
    <name type="scientific">Schaalia hyovaginalis</name>
    <dbReference type="NCBI Taxonomy" id="29316"/>
    <lineage>
        <taxon>Bacteria</taxon>
        <taxon>Bacillati</taxon>
        <taxon>Actinomycetota</taxon>
        <taxon>Actinomycetes</taxon>
        <taxon>Actinomycetales</taxon>
        <taxon>Actinomycetaceae</taxon>
        <taxon>Schaalia</taxon>
    </lineage>
</organism>
<dbReference type="SUPFAM" id="SSF52980">
    <property type="entry name" value="Restriction endonuclease-like"/>
    <property type="match status" value="1"/>
</dbReference>
<accession>A0A923E3A1</accession>
<evidence type="ECO:0000256" key="1">
    <source>
        <dbReference type="SAM" id="MobiDB-lite"/>
    </source>
</evidence>
<evidence type="ECO:0000313" key="3">
    <source>
        <dbReference type="Proteomes" id="UP000617426"/>
    </source>
</evidence>
<keyword evidence="3" id="KW-1185">Reference proteome</keyword>
<dbReference type="InterPro" id="IPR011335">
    <property type="entry name" value="Restrct_endonuc-II-like"/>
</dbReference>
<dbReference type="AlphaFoldDB" id="A0A923E3A1"/>
<feature type="compositionally biased region" description="Basic residues" evidence="1">
    <location>
        <begin position="7"/>
        <end position="17"/>
    </location>
</feature>
<proteinExistence type="predicted"/>
<protein>
    <recommendedName>
        <fullName evidence="4">DUF559 domain-containing protein</fullName>
    </recommendedName>
</protein>
<evidence type="ECO:0008006" key="4">
    <source>
        <dbReference type="Google" id="ProtNLM"/>
    </source>
</evidence>
<name>A0A923E3A1_9ACTO</name>
<evidence type="ECO:0000313" key="2">
    <source>
        <dbReference type="EMBL" id="MBB6335231.1"/>
    </source>
</evidence>
<comment type="caution">
    <text evidence="2">The sequence shown here is derived from an EMBL/GenBank/DDBJ whole genome shotgun (WGS) entry which is preliminary data.</text>
</comment>
<dbReference type="RefSeq" id="WP_184453509.1">
    <property type="nucleotide sequence ID" value="NZ_JACHMK010000001.1"/>
</dbReference>
<sequence length="349" mass="39299">MMLPHSKLIRTHRKTPPRRSEGSVLIKRGFSLSLTGEEAGLKIWDIRGLVAGARILAVHGACSRPPVFTDESAMILHGLTPWAPNPDVFLRASWRYSTTALPEVAIGSCTVPGVRIRQITSALFEDERLEIDGVLADPLETVSLHMACTRPVLDALTCVCESLRALSAFDRFRIEESRVREHQVKRRMLEKLRRMNEPRSLRGLHRAELIVRYSHAACESIGEIGLLGVLLTLFPDELVSQYEIFTGGRRYFADFALVRWRILIEFDGVGKMGADEASFHRAKRDFLARQRSLEDAGWTVIRVGWADVLDPQGLRAKLIERILRVQAQKGDVELPGETAQAFLEMLIRA</sequence>
<dbReference type="EMBL" id="JACHMK010000001">
    <property type="protein sequence ID" value="MBB6335231.1"/>
    <property type="molecule type" value="Genomic_DNA"/>
</dbReference>